<evidence type="ECO:0000256" key="6">
    <source>
        <dbReference type="ARBA" id="ARBA00023242"/>
    </source>
</evidence>
<reference evidence="9 10" key="1">
    <citation type="journal article" date="2012" name="Genome Biol.">
        <title>The genome of the polar eukaryotic microalga coccomyxa subellipsoidea reveals traits of cold adaptation.</title>
        <authorList>
            <person name="Blanc G."/>
            <person name="Agarkova I."/>
            <person name="Grimwood J."/>
            <person name="Kuo A."/>
            <person name="Brueggeman A."/>
            <person name="Dunigan D."/>
            <person name="Gurnon J."/>
            <person name="Ladunga I."/>
            <person name="Lindquist E."/>
            <person name="Lucas S."/>
            <person name="Pangilinan J."/>
            <person name="Proschold T."/>
            <person name="Salamov A."/>
            <person name="Schmutz J."/>
            <person name="Weeks D."/>
            <person name="Yamada T."/>
            <person name="Claverie J.M."/>
            <person name="Grigoriev I."/>
            <person name="Van Etten J."/>
            <person name="Lomsadze A."/>
            <person name="Borodovsky M."/>
        </authorList>
    </citation>
    <scope>NUCLEOTIDE SEQUENCE [LARGE SCALE GENOMIC DNA]</scope>
    <source>
        <strain evidence="9 10">C-169</strain>
    </source>
</reference>
<comment type="subcellular location">
    <subcellularLocation>
        <location evidence="1">Nucleus</location>
    </subcellularLocation>
</comment>
<evidence type="ECO:0000256" key="2">
    <source>
        <dbReference type="ARBA" id="ARBA00008585"/>
    </source>
</evidence>
<accession>I0YIL9</accession>
<gene>
    <name evidence="9" type="ORF">COCSUDRAFT_45500</name>
</gene>
<evidence type="ECO:0000256" key="1">
    <source>
        <dbReference type="ARBA" id="ARBA00004123"/>
    </source>
</evidence>
<dbReference type="KEGG" id="csl:COCSUDRAFT_45500"/>
<keyword evidence="10" id="KW-1185">Reference proteome</keyword>
<evidence type="ECO:0000313" key="9">
    <source>
        <dbReference type="EMBL" id="EIE18238.1"/>
    </source>
</evidence>
<dbReference type="GO" id="GO:0007059">
    <property type="term" value="P:chromosome segregation"/>
    <property type="evidence" value="ECO:0007669"/>
    <property type="project" value="UniProtKB-KW"/>
</dbReference>
<comment type="caution">
    <text evidence="9">The sequence shown here is derived from an EMBL/GenBank/DDBJ whole genome shotgun (WGS) entry which is preliminary data.</text>
</comment>
<name>I0YIL9_COCSC</name>
<keyword evidence="7" id="KW-0131">Cell cycle</keyword>
<dbReference type="OrthoDB" id="538869at2759"/>
<dbReference type="STRING" id="574566.I0YIL9"/>
<evidence type="ECO:0000256" key="8">
    <source>
        <dbReference type="SAM" id="MobiDB-lite"/>
    </source>
</evidence>
<protein>
    <submittedName>
        <fullName evidence="9">Uncharacterized protein</fullName>
    </submittedName>
</protein>
<dbReference type="PANTHER" id="PTHR21394">
    <property type="entry name" value="MAU2 CHROMATID COHESION FACTOR HOMOLOG"/>
    <property type="match status" value="1"/>
</dbReference>
<dbReference type="InterPro" id="IPR019440">
    <property type="entry name" value="MAU2"/>
</dbReference>
<dbReference type="GO" id="GO:0005634">
    <property type="term" value="C:nucleus"/>
    <property type="evidence" value="ECO:0007669"/>
    <property type="project" value="UniProtKB-SubCell"/>
</dbReference>
<keyword evidence="3" id="KW-0132">Cell division</keyword>
<dbReference type="Proteomes" id="UP000007264">
    <property type="component" value="Unassembled WGS sequence"/>
</dbReference>
<dbReference type="GO" id="GO:0051301">
    <property type="term" value="P:cell division"/>
    <property type="evidence" value="ECO:0007669"/>
    <property type="project" value="UniProtKB-KW"/>
</dbReference>
<evidence type="ECO:0000256" key="7">
    <source>
        <dbReference type="ARBA" id="ARBA00023306"/>
    </source>
</evidence>
<evidence type="ECO:0000256" key="3">
    <source>
        <dbReference type="ARBA" id="ARBA00022618"/>
    </source>
</evidence>
<feature type="region of interest" description="Disordered" evidence="8">
    <location>
        <begin position="452"/>
        <end position="492"/>
    </location>
</feature>
<evidence type="ECO:0000256" key="4">
    <source>
        <dbReference type="ARBA" id="ARBA00022776"/>
    </source>
</evidence>
<dbReference type="AlphaFoldDB" id="I0YIL9"/>
<sequence>MASKEGEALMMLADHFTTSGAYLQVLIGLHRAQLLASSGKRAEALQLLDGCAGQLAGSQEATPRAGHLRLHYALLRTLCQLAAGETGLLQQADGDTISVIAELEAFMEDVTPDQVWSYEWLPVRVVCSAACLACACVLRPGGKLKDAMQFLDRGQRLITDELAAQRVDLEAGQASIASVAREPISAALKVQFLLGESAVLTQLTQSNIAGAQKQILQLVKLLGSFPGLLQPLVPCMHMLAGHYAHALEHFQAAAAHFSAAATGGKTDRAGCSRDLAGVNEALAVLCERGPGCVARATEILKRHALYDSISSGLPAHERAAGLLVSGQVLLAQGDEHGGRLRLSKALKMAHNRLSNHSLVSQVLNSLAPAQLATSDAVGAESMLKSSFTLAKNLHDLSSQVQSLAELQKLHEATGAAEAVEDSTAYLMRKQQDLMRTQEAALASAPEHAAILNWGNRRTDDPNEEDRSSSYSIKIDKTPQTEQPGPSKAYDWKTTTYRTKPREREQPANKVIAAEAAQSILQTIRDAQEVSKAAEVLLLLGDKGVCDEKTLKMLQALTQTRGGVPSAGAPVLKRVVDSMAQDQAVVQIRRCLDALHAPE</sequence>
<dbReference type="EMBL" id="AGSI01000025">
    <property type="protein sequence ID" value="EIE18238.1"/>
    <property type="molecule type" value="Genomic_DNA"/>
</dbReference>
<evidence type="ECO:0000256" key="5">
    <source>
        <dbReference type="ARBA" id="ARBA00022829"/>
    </source>
</evidence>
<keyword evidence="5" id="KW-0159">Chromosome partition</keyword>
<keyword evidence="6" id="KW-0539">Nucleus</keyword>
<dbReference type="eggNOG" id="KOG2300">
    <property type="taxonomic scope" value="Eukaryota"/>
</dbReference>
<dbReference type="RefSeq" id="XP_005642782.1">
    <property type="nucleotide sequence ID" value="XM_005642725.1"/>
</dbReference>
<dbReference type="GO" id="GO:0007064">
    <property type="term" value="P:mitotic sister chromatid cohesion"/>
    <property type="evidence" value="ECO:0007669"/>
    <property type="project" value="InterPro"/>
</dbReference>
<proteinExistence type="inferred from homology"/>
<evidence type="ECO:0000313" key="10">
    <source>
        <dbReference type="Proteomes" id="UP000007264"/>
    </source>
</evidence>
<dbReference type="GeneID" id="17036245"/>
<feature type="compositionally biased region" description="Basic and acidic residues" evidence="8">
    <location>
        <begin position="456"/>
        <end position="478"/>
    </location>
</feature>
<comment type="similarity">
    <text evidence="2">Belongs to the SCC4/mau-2 family.</text>
</comment>
<organism evidence="9 10">
    <name type="scientific">Coccomyxa subellipsoidea (strain C-169)</name>
    <name type="common">Green microalga</name>
    <dbReference type="NCBI Taxonomy" id="574566"/>
    <lineage>
        <taxon>Eukaryota</taxon>
        <taxon>Viridiplantae</taxon>
        <taxon>Chlorophyta</taxon>
        <taxon>core chlorophytes</taxon>
        <taxon>Trebouxiophyceae</taxon>
        <taxon>Trebouxiophyceae incertae sedis</taxon>
        <taxon>Coccomyxaceae</taxon>
        <taxon>Coccomyxa</taxon>
        <taxon>Coccomyxa subellipsoidea</taxon>
    </lineage>
</organism>
<keyword evidence="4" id="KW-0498">Mitosis</keyword>